<name>A0ABM3SZP5_BALAC</name>
<evidence type="ECO:0000313" key="3">
    <source>
        <dbReference type="RefSeq" id="XP_057395308.1"/>
    </source>
</evidence>
<reference evidence="3" key="1">
    <citation type="submission" date="2025-08" db="UniProtKB">
        <authorList>
            <consortium name="RefSeq"/>
        </authorList>
    </citation>
    <scope>IDENTIFICATION</scope>
</reference>
<sequence>MPGSAADEGKVPFRTAKEEIRVGFGVEGSEGGGGGREKPGARGRRQDIAWRNVFLMSLLHLGAVYSLALIPKAQPLTLLWAAYGILIHPPGMELAPTALEAQSLNHWTTREVPTLILSNPPWIVKCHQILRCLQIEGLWQSCIE</sequence>
<organism evidence="2 3">
    <name type="scientific">Balaenoptera acutorostrata</name>
    <name type="common">Common minke whale</name>
    <name type="synonym">Balaena rostrata</name>
    <dbReference type="NCBI Taxonomy" id="9767"/>
    <lineage>
        <taxon>Eukaryota</taxon>
        <taxon>Metazoa</taxon>
        <taxon>Chordata</taxon>
        <taxon>Craniata</taxon>
        <taxon>Vertebrata</taxon>
        <taxon>Euteleostomi</taxon>
        <taxon>Mammalia</taxon>
        <taxon>Eutheria</taxon>
        <taxon>Laurasiatheria</taxon>
        <taxon>Artiodactyla</taxon>
        <taxon>Whippomorpha</taxon>
        <taxon>Cetacea</taxon>
        <taxon>Mysticeti</taxon>
        <taxon>Balaenopteridae</taxon>
        <taxon>Balaenoptera</taxon>
    </lineage>
</organism>
<dbReference type="GeneID" id="130706630"/>
<dbReference type="Proteomes" id="UP001652580">
    <property type="component" value="Unplaced"/>
</dbReference>
<evidence type="ECO:0000256" key="1">
    <source>
        <dbReference type="SAM" id="Phobius"/>
    </source>
</evidence>
<feature type="transmembrane region" description="Helical" evidence="1">
    <location>
        <begin position="48"/>
        <end position="70"/>
    </location>
</feature>
<gene>
    <name evidence="3" type="primary">LOC130706630</name>
</gene>
<keyword evidence="1" id="KW-0812">Transmembrane</keyword>
<keyword evidence="2" id="KW-1185">Reference proteome</keyword>
<protein>
    <submittedName>
        <fullName evidence="3">Stearoyl-CoA desaturase 5-like isoform X2</fullName>
    </submittedName>
</protein>
<proteinExistence type="predicted"/>
<accession>A0ABM3SZP5</accession>
<evidence type="ECO:0000313" key="2">
    <source>
        <dbReference type="Proteomes" id="UP001652580"/>
    </source>
</evidence>
<keyword evidence="1" id="KW-0472">Membrane</keyword>
<keyword evidence="1" id="KW-1133">Transmembrane helix</keyword>
<dbReference type="RefSeq" id="XP_057395308.1">
    <property type="nucleotide sequence ID" value="XM_057539325.1"/>
</dbReference>